<evidence type="ECO:0000313" key="2">
    <source>
        <dbReference type="Proteomes" id="UP000702964"/>
    </source>
</evidence>
<name>A0A8J4S526_9STRA</name>
<protein>
    <submittedName>
        <fullName evidence="1">Uncharacterized protein</fullName>
    </submittedName>
</protein>
<sequence>MANELEDTLQEAALAQFLRECEPPTPPSSAASKVSPEFSRVTLGSGKSLISHDGLKSSTGNFQIEEGSGVPQFIMDKTDFSTPEQVSEFKLSVQRAKANKRRTRHRQRVKVEWQMLRLQNDKLSARLQELKRARGCVGITGMSQLKWQALATKELSARLQAEGEQQHLRMEIERRAGTIQKLEDLWSQYITNDEEPQQEWGPDDFELYKNFIFEVGMAYARTDTVLHDSGLGEAVPSSASYYTPTRKRDALRGFEYFESTSSIVIPSKYPKTANAMFDSMRQVHRQNPRRRLHEVVEDFPNTIAVKVGTISHCESGNIVPLSMILTMQRFVEPGRTILVWRGLVESGGEFAGTYLSHTGWCVLKPSAPDASGVVNSTDVRTCVHTVPTHLRPTKAIEGSDNAPDIRRIVDISMRSAQSDKLKLARLMAKLLLED</sequence>
<reference evidence="1" key="1">
    <citation type="journal article" date="2015" name="Genom Data">
        <title>Draft genome sequences of Phytophthora kernoviae and Phytophthora ramorum lineage EU2 from Scotland.</title>
        <authorList>
            <person name="Sambles C."/>
            <person name="Schlenzig A."/>
            <person name="O'Neill P."/>
            <person name="Grant M."/>
            <person name="Studholme D.J."/>
        </authorList>
    </citation>
    <scope>NUCLEOTIDE SEQUENCE</scope>
    <source>
        <strain evidence="1">00238/432</strain>
    </source>
</reference>
<organism evidence="1 2">
    <name type="scientific">Phytophthora kernoviae 00238/432</name>
    <dbReference type="NCBI Taxonomy" id="1284355"/>
    <lineage>
        <taxon>Eukaryota</taxon>
        <taxon>Sar</taxon>
        <taxon>Stramenopiles</taxon>
        <taxon>Oomycota</taxon>
        <taxon>Peronosporomycetes</taxon>
        <taxon>Peronosporales</taxon>
        <taxon>Peronosporaceae</taxon>
        <taxon>Phytophthora</taxon>
    </lineage>
</organism>
<dbReference type="EMBL" id="AOFI03000513">
    <property type="protein sequence ID" value="KAF4316594.1"/>
    <property type="molecule type" value="Genomic_DNA"/>
</dbReference>
<accession>A0A8J4S526</accession>
<reference evidence="1" key="2">
    <citation type="submission" date="2020-02" db="EMBL/GenBank/DDBJ databases">
        <authorList>
            <person name="Studholme D.J."/>
        </authorList>
    </citation>
    <scope>NUCLEOTIDE SEQUENCE</scope>
    <source>
        <strain evidence="1">00238/432</strain>
    </source>
</reference>
<dbReference type="AlphaFoldDB" id="A0A8J4S526"/>
<comment type="caution">
    <text evidence="1">The sequence shown here is derived from an EMBL/GenBank/DDBJ whole genome shotgun (WGS) entry which is preliminary data.</text>
</comment>
<evidence type="ECO:0000313" key="1">
    <source>
        <dbReference type="EMBL" id="KAF4316594.1"/>
    </source>
</evidence>
<dbReference type="Proteomes" id="UP000702964">
    <property type="component" value="Unassembled WGS sequence"/>
</dbReference>
<gene>
    <name evidence="1" type="ORF">G195_008119</name>
</gene>
<proteinExistence type="predicted"/>